<feature type="domain" description="SANT" evidence="7">
    <location>
        <begin position="61"/>
        <end position="109"/>
    </location>
</feature>
<evidence type="ECO:0000259" key="8">
    <source>
        <dbReference type="PROSITE" id="PS51294"/>
    </source>
</evidence>
<sequence>MEKLDTNITDSGRAVAILCNMEQQQERLDTNIIESGRSVAILNTAESVPEAKRGRRERIHWTEDEHVLFLKGLNKYGCGHWKDISKEFVVTKTPIQIASHAQKYFIHLNATEKEKRRKSIFDTVPVEPQIEISPLVTPTVEEHETPPQGMQQRETQQTEIPPAIEEIHPVLCLLYPIGSIIPDTKKLEKMRNLLAKELTQQSEN</sequence>
<evidence type="ECO:0000313" key="9">
    <source>
        <dbReference type="EMBL" id="QSD99659.1"/>
    </source>
</evidence>
<feature type="domain" description="HTH myb-type" evidence="8">
    <location>
        <begin position="61"/>
        <end position="109"/>
    </location>
</feature>
<dbReference type="AlphaFoldDB" id="A0A896WB44"/>
<evidence type="ECO:0000259" key="6">
    <source>
        <dbReference type="PROSITE" id="PS50090"/>
    </source>
</evidence>
<dbReference type="InterPro" id="IPR052245">
    <property type="entry name" value="Plant_Stress_Dev_TF"/>
</dbReference>
<dbReference type="NCBIfam" id="TIGR01557">
    <property type="entry name" value="myb_SHAQKYF"/>
    <property type="match status" value="1"/>
</dbReference>
<proteinExistence type="predicted"/>
<dbReference type="Gene3D" id="1.10.10.60">
    <property type="entry name" value="Homeodomain-like"/>
    <property type="match status" value="1"/>
</dbReference>
<keyword evidence="4" id="KW-0804">Transcription</keyword>
<dbReference type="GO" id="GO:0009739">
    <property type="term" value="P:response to gibberellin"/>
    <property type="evidence" value="ECO:0007669"/>
    <property type="project" value="TreeGrafter"/>
</dbReference>
<reference evidence="9" key="1">
    <citation type="journal article" name="Plants (Basel)">
        <title>NAC and MYB Families and Lignin Biosynthesis-Related Members Identification and Expression Analysis in Melilotus albus.</title>
        <authorList>
            <person name="Chen L."/>
            <person name="Wu F."/>
            <person name="Zhang J."/>
        </authorList>
    </citation>
    <scope>NUCLEOTIDE SEQUENCE</scope>
</reference>
<dbReference type="CDD" id="cd00167">
    <property type="entry name" value="SANT"/>
    <property type="match status" value="1"/>
</dbReference>
<evidence type="ECO:0000256" key="2">
    <source>
        <dbReference type="ARBA" id="ARBA00023015"/>
    </source>
</evidence>
<comment type="subcellular location">
    <subcellularLocation>
        <location evidence="1">Nucleus</location>
    </subcellularLocation>
</comment>
<dbReference type="InterPro" id="IPR017930">
    <property type="entry name" value="Myb_dom"/>
</dbReference>
<organism evidence="9">
    <name type="scientific">Melilotus albus</name>
    <name type="common">White sweet clover</name>
    <name type="synonym">Melilotus officinalis subsp. albus</name>
    <dbReference type="NCBI Taxonomy" id="47082"/>
    <lineage>
        <taxon>Eukaryota</taxon>
        <taxon>Viridiplantae</taxon>
        <taxon>Streptophyta</taxon>
        <taxon>Embryophyta</taxon>
        <taxon>Tracheophyta</taxon>
        <taxon>Spermatophyta</taxon>
        <taxon>Magnoliopsida</taxon>
        <taxon>eudicotyledons</taxon>
        <taxon>Gunneridae</taxon>
        <taxon>Pentapetalae</taxon>
        <taxon>rosids</taxon>
        <taxon>fabids</taxon>
        <taxon>Fabales</taxon>
        <taxon>Fabaceae</taxon>
        <taxon>Papilionoideae</taxon>
        <taxon>50 kb inversion clade</taxon>
        <taxon>NPAAA clade</taxon>
        <taxon>Hologalegina</taxon>
        <taxon>IRL clade</taxon>
        <taxon>Trifolieae</taxon>
        <taxon>Melilotus</taxon>
    </lineage>
</organism>
<dbReference type="GO" id="GO:0005634">
    <property type="term" value="C:nucleus"/>
    <property type="evidence" value="ECO:0007669"/>
    <property type="project" value="UniProtKB-SubCell"/>
</dbReference>
<feature type="domain" description="Myb-like" evidence="6">
    <location>
        <begin position="53"/>
        <end position="105"/>
    </location>
</feature>
<dbReference type="InterPro" id="IPR017884">
    <property type="entry name" value="SANT_dom"/>
</dbReference>
<dbReference type="PANTHER" id="PTHR44191:SF69">
    <property type="entry name" value="MYB-LIKE DNA-BINDING DOMAIN, SHAQKYF CLASS PROTEIN"/>
    <property type="match status" value="1"/>
</dbReference>
<dbReference type="GO" id="GO:0009751">
    <property type="term" value="P:response to salicylic acid"/>
    <property type="evidence" value="ECO:0007669"/>
    <property type="project" value="TreeGrafter"/>
</dbReference>
<dbReference type="Pfam" id="PF00249">
    <property type="entry name" value="Myb_DNA-binding"/>
    <property type="match status" value="1"/>
</dbReference>
<keyword evidence="3" id="KW-0238">DNA-binding</keyword>
<evidence type="ECO:0000256" key="4">
    <source>
        <dbReference type="ARBA" id="ARBA00023163"/>
    </source>
</evidence>
<dbReference type="GO" id="GO:0003677">
    <property type="term" value="F:DNA binding"/>
    <property type="evidence" value="ECO:0007669"/>
    <property type="project" value="UniProtKB-KW"/>
</dbReference>
<keyword evidence="2" id="KW-0805">Transcription regulation</keyword>
<dbReference type="SUPFAM" id="SSF46689">
    <property type="entry name" value="Homeodomain-like"/>
    <property type="match status" value="1"/>
</dbReference>
<dbReference type="PANTHER" id="PTHR44191">
    <property type="entry name" value="TRANSCRIPTION FACTOR KUA1"/>
    <property type="match status" value="1"/>
</dbReference>
<dbReference type="InterPro" id="IPR006447">
    <property type="entry name" value="Myb_dom_plants"/>
</dbReference>
<dbReference type="PROSITE" id="PS51293">
    <property type="entry name" value="SANT"/>
    <property type="match status" value="1"/>
</dbReference>
<dbReference type="InterPro" id="IPR009057">
    <property type="entry name" value="Homeodomain-like_sf"/>
</dbReference>
<evidence type="ECO:0000256" key="5">
    <source>
        <dbReference type="ARBA" id="ARBA00023242"/>
    </source>
</evidence>
<protein>
    <submittedName>
        <fullName evidence="9">MYB family transcription factor</fullName>
    </submittedName>
</protein>
<dbReference type="EMBL" id="MW302505">
    <property type="protein sequence ID" value="QSD99659.1"/>
    <property type="molecule type" value="Genomic_DNA"/>
</dbReference>
<accession>A0A896WB44</accession>
<evidence type="ECO:0000256" key="3">
    <source>
        <dbReference type="ARBA" id="ARBA00023125"/>
    </source>
</evidence>
<dbReference type="GO" id="GO:0006355">
    <property type="term" value="P:regulation of DNA-templated transcription"/>
    <property type="evidence" value="ECO:0007669"/>
    <property type="project" value="UniProtKB-ARBA"/>
</dbReference>
<dbReference type="PROSITE" id="PS50090">
    <property type="entry name" value="MYB_LIKE"/>
    <property type="match status" value="1"/>
</dbReference>
<keyword evidence="5" id="KW-0539">Nucleus</keyword>
<dbReference type="PROSITE" id="PS51294">
    <property type="entry name" value="HTH_MYB"/>
    <property type="match status" value="1"/>
</dbReference>
<evidence type="ECO:0000256" key="1">
    <source>
        <dbReference type="ARBA" id="ARBA00004123"/>
    </source>
</evidence>
<dbReference type="SMART" id="SM00717">
    <property type="entry name" value="SANT"/>
    <property type="match status" value="1"/>
</dbReference>
<gene>
    <name evidence="9" type="primary">EVM0034861.1</name>
</gene>
<name>A0A896WB44_MELAB</name>
<dbReference type="InterPro" id="IPR001005">
    <property type="entry name" value="SANT/Myb"/>
</dbReference>
<evidence type="ECO:0000259" key="7">
    <source>
        <dbReference type="PROSITE" id="PS51293"/>
    </source>
</evidence>